<dbReference type="Gene3D" id="3.40.50.2300">
    <property type="match status" value="1"/>
</dbReference>
<dbReference type="InterPro" id="IPR036097">
    <property type="entry name" value="HisK_dim/P_sf"/>
</dbReference>
<accession>A0A455T5T8</accession>
<dbReference type="CDD" id="cd00082">
    <property type="entry name" value="HisKA"/>
    <property type="match status" value="1"/>
</dbReference>
<feature type="domain" description="Response regulatory" evidence="11">
    <location>
        <begin position="383"/>
        <end position="495"/>
    </location>
</feature>
<dbReference type="Pfam" id="PF00512">
    <property type="entry name" value="HisKA"/>
    <property type="match status" value="1"/>
</dbReference>
<dbReference type="SMART" id="SM00387">
    <property type="entry name" value="HATPase_c"/>
    <property type="match status" value="1"/>
</dbReference>
<reference evidence="13" key="1">
    <citation type="submission" date="2018-12" db="EMBL/GenBank/DDBJ databases">
        <title>Novel natural products biosynthetic potential of the class Ktedonobacteria.</title>
        <authorList>
            <person name="Zheng Y."/>
            <person name="Saitou A."/>
            <person name="Wang C.M."/>
            <person name="Toyoda A."/>
            <person name="Minakuchi Y."/>
            <person name="Sekiguchi Y."/>
            <person name="Ueda K."/>
            <person name="Takano H."/>
            <person name="Sakai Y."/>
            <person name="Yokota A."/>
            <person name="Yabe S."/>
        </authorList>
    </citation>
    <scope>NUCLEOTIDE SEQUENCE</scope>
    <source>
        <strain evidence="13">A3-2</strain>
    </source>
</reference>
<dbReference type="Gene3D" id="1.10.287.130">
    <property type="match status" value="1"/>
</dbReference>
<dbReference type="Gene3D" id="3.30.450.20">
    <property type="entry name" value="PAS domain"/>
    <property type="match status" value="1"/>
</dbReference>
<dbReference type="Gene3D" id="1.10.10.10">
    <property type="entry name" value="Winged helix-like DNA-binding domain superfamily/Winged helix DNA-binding domain"/>
    <property type="match status" value="1"/>
</dbReference>
<dbReference type="InterPro" id="IPR003661">
    <property type="entry name" value="HisK_dim/P_dom"/>
</dbReference>
<feature type="DNA-binding region" description="OmpR/PhoB-type" evidence="9">
    <location>
        <begin position="508"/>
        <end position="607"/>
    </location>
</feature>
<dbReference type="GO" id="GO:0000155">
    <property type="term" value="F:phosphorelay sensor kinase activity"/>
    <property type="evidence" value="ECO:0007669"/>
    <property type="project" value="InterPro"/>
</dbReference>
<dbReference type="InterPro" id="IPR003594">
    <property type="entry name" value="HATPase_dom"/>
</dbReference>
<keyword evidence="5" id="KW-0418">Kinase</keyword>
<evidence type="ECO:0000256" key="2">
    <source>
        <dbReference type="ARBA" id="ARBA00012438"/>
    </source>
</evidence>
<proteinExistence type="predicted"/>
<dbReference type="AlphaFoldDB" id="A0A455T5T8"/>
<dbReference type="Gene3D" id="3.30.565.10">
    <property type="entry name" value="Histidine kinase-like ATPase, C-terminal domain"/>
    <property type="match status" value="1"/>
</dbReference>
<protein>
    <recommendedName>
        <fullName evidence="2">histidine kinase</fullName>
        <ecNumber evidence="2">2.7.13.3</ecNumber>
    </recommendedName>
</protein>
<dbReference type="EC" id="2.7.13.3" evidence="2"/>
<evidence type="ECO:0000256" key="5">
    <source>
        <dbReference type="ARBA" id="ARBA00022777"/>
    </source>
</evidence>
<dbReference type="InterPro" id="IPR036890">
    <property type="entry name" value="HATPase_C_sf"/>
</dbReference>
<dbReference type="SUPFAM" id="SSF55874">
    <property type="entry name" value="ATPase domain of HSP90 chaperone/DNA topoisomerase II/histidine kinase"/>
    <property type="match status" value="1"/>
</dbReference>
<dbReference type="PRINTS" id="PR00344">
    <property type="entry name" value="BCTRLSENSOR"/>
</dbReference>
<feature type="domain" description="OmpR/PhoB-type" evidence="12">
    <location>
        <begin position="508"/>
        <end position="607"/>
    </location>
</feature>
<feature type="domain" description="Histidine kinase" evidence="10">
    <location>
        <begin position="127"/>
        <end position="346"/>
    </location>
</feature>
<dbReference type="SMART" id="SM00388">
    <property type="entry name" value="HisKA"/>
    <property type="match status" value="1"/>
</dbReference>
<dbReference type="PANTHER" id="PTHR43547">
    <property type="entry name" value="TWO-COMPONENT HISTIDINE KINASE"/>
    <property type="match status" value="1"/>
</dbReference>
<dbReference type="InterPro" id="IPR004358">
    <property type="entry name" value="Sig_transdc_His_kin-like_C"/>
</dbReference>
<dbReference type="Pfam" id="PF02518">
    <property type="entry name" value="HATPase_c"/>
    <property type="match status" value="1"/>
</dbReference>
<dbReference type="SMART" id="SM00448">
    <property type="entry name" value="REC"/>
    <property type="match status" value="1"/>
</dbReference>
<evidence type="ECO:0000256" key="9">
    <source>
        <dbReference type="PROSITE-ProRule" id="PRU01091"/>
    </source>
</evidence>
<dbReference type="SUPFAM" id="SSF46894">
    <property type="entry name" value="C-terminal effector domain of the bipartite response regulators"/>
    <property type="match status" value="1"/>
</dbReference>
<dbReference type="Pfam" id="PF00072">
    <property type="entry name" value="Response_reg"/>
    <property type="match status" value="1"/>
</dbReference>
<dbReference type="InterPro" id="IPR036388">
    <property type="entry name" value="WH-like_DNA-bd_sf"/>
</dbReference>
<dbReference type="InterPro" id="IPR001789">
    <property type="entry name" value="Sig_transdc_resp-reg_receiver"/>
</dbReference>
<evidence type="ECO:0000313" key="13">
    <source>
        <dbReference type="EMBL" id="BBH94015.1"/>
    </source>
</evidence>
<dbReference type="FunFam" id="3.30.565.10:FF:000006">
    <property type="entry name" value="Sensor histidine kinase WalK"/>
    <property type="match status" value="1"/>
</dbReference>
<evidence type="ECO:0000256" key="6">
    <source>
        <dbReference type="ARBA" id="ARBA00023012"/>
    </source>
</evidence>
<evidence type="ECO:0000256" key="8">
    <source>
        <dbReference type="PROSITE-ProRule" id="PRU00169"/>
    </source>
</evidence>
<dbReference type="GO" id="GO:0003677">
    <property type="term" value="F:DNA binding"/>
    <property type="evidence" value="ECO:0007669"/>
    <property type="project" value="UniProtKB-UniRule"/>
</dbReference>
<keyword evidence="3" id="KW-0597">Phosphoprotein</keyword>
<dbReference type="PROSITE" id="PS50109">
    <property type="entry name" value="HIS_KIN"/>
    <property type="match status" value="1"/>
</dbReference>
<evidence type="ECO:0000256" key="7">
    <source>
        <dbReference type="ARBA" id="ARBA00023125"/>
    </source>
</evidence>
<dbReference type="SUPFAM" id="SSF47384">
    <property type="entry name" value="Homodimeric domain of signal transducing histidine kinase"/>
    <property type="match status" value="1"/>
</dbReference>
<organism evidence="13">
    <name type="scientific">Thermogemmatispora argillosa</name>
    <dbReference type="NCBI Taxonomy" id="2045280"/>
    <lineage>
        <taxon>Bacteria</taxon>
        <taxon>Bacillati</taxon>
        <taxon>Chloroflexota</taxon>
        <taxon>Ktedonobacteria</taxon>
        <taxon>Thermogemmatisporales</taxon>
        <taxon>Thermogemmatisporaceae</taxon>
        <taxon>Thermogemmatispora</taxon>
    </lineage>
</organism>
<evidence type="ECO:0000259" key="12">
    <source>
        <dbReference type="PROSITE" id="PS51755"/>
    </source>
</evidence>
<evidence type="ECO:0000259" key="10">
    <source>
        <dbReference type="PROSITE" id="PS50109"/>
    </source>
</evidence>
<dbReference type="PROSITE" id="PS50110">
    <property type="entry name" value="RESPONSE_REGULATORY"/>
    <property type="match status" value="1"/>
</dbReference>
<dbReference type="PANTHER" id="PTHR43547:SF2">
    <property type="entry name" value="HYBRID SIGNAL TRANSDUCTION HISTIDINE KINASE C"/>
    <property type="match status" value="1"/>
</dbReference>
<dbReference type="InterPro" id="IPR011006">
    <property type="entry name" value="CheY-like_superfamily"/>
</dbReference>
<keyword evidence="6" id="KW-0902">Two-component regulatory system</keyword>
<dbReference type="SUPFAM" id="SSF52172">
    <property type="entry name" value="CheY-like"/>
    <property type="match status" value="1"/>
</dbReference>
<dbReference type="GO" id="GO:0006355">
    <property type="term" value="P:regulation of DNA-templated transcription"/>
    <property type="evidence" value="ECO:0007669"/>
    <property type="project" value="InterPro"/>
</dbReference>
<evidence type="ECO:0000256" key="1">
    <source>
        <dbReference type="ARBA" id="ARBA00000085"/>
    </source>
</evidence>
<dbReference type="Pfam" id="PF00486">
    <property type="entry name" value="Trans_reg_C"/>
    <property type="match status" value="1"/>
</dbReference>
<dbReference type="InterPro" id="IPR005467">
    <property type="entry name" value="His_kinase_dom"/>
</dbReference>
<dbReference type="CDD" id="cd00075">
    <property type="entry name" value="HATPase"/>
    <property type="match status" value="1"/>
</dbReference>
<dbReference type="InterPro" id="IPR016032">
    <property type="entry name" value="Sig_transdc_resp-reg_C-effctor"/>
</dbReference>
<evidence type="ECO:0000259" key="11">
    <source>
        <dbReference type="PROSITE" id="PS50110"/>
    </source>
</evidence>
<name>A0A455T5T8_9CHLR</name>
<comment type="caution">
    <text evidence="8">Lacks conserved residue(s) required for the propagation of feature annotation.</text>
</comment>
<dbReference type="InterPro" id="IPR001867">
    <property type="entry name" value="OmpR/PhoB-type_DNA-bd"/>
</dbReference>
<keyword evidence="4" id="KW-0808">Transferase</keyword>
<dbReference type="EMBL" id="AP019377">
    <property type="protein sequence ID" value="BBH94015.1"/>
    <property type="molecule type" value="Genomic_DNA"/>
</dbReference>
<comment type="catalytic activity">
    <reaction evidence="1">
        <text>ATP + protein L-histidine = ADP + protein N-phospho-L-histidine.</text>
        <dbReference type="EC" id="2.7.13.3"/>
    </reaction>
</comment>
<dbReference type="PROSITE" id="PS51755">
    <property type="entry name" value="OMPR_PHOB"/>
    <property type="match status" value="1"/>
</dbReference>
<evidence type="ECO:0000256" key="3">
    <source>
        <dbReference type="ARBA" id="ARBA00022553"/>
    </source>
</evidence>
<dbReference type="SMART" id="SM00862">
    <property type="entry name" value="Trans_reg_C"/>
    <property type="match status" value="1"/>
</dbReference>
<evidence type="ECO:0000256" key="4">
    <source>
        <dbReference type="ARBA" id="ARBA00022679"/>
    </source>
</evidence>
<keyword evidence="7 9" id="KW-0238">DNA-binding</keyword>
<gene>
    <name evidence="13" type="ORF">KTA_22140</name>
</gene>
<sequence>MTENLRSGFLLLNQRERLACANSRACVLLGCQEAELTAGAAVDIRARLLARAADPLRAREELDRLWEHPEQEAATDLALLDAAVRWLRVRSFPVYGDAGHLLGRGLLLDDITLEREAAQARSEALALAAHELKTPLAIIKGCATTLLGSSRRWDPAVQREMLEMIDAQADRLHEILNTLLDVWRLDSGTQTLRLAQVQFEELLRRLVEQRERSAPGHRFILRVPPALPPVPCDPLRIEQVLNHLLDNAVRYSPGGGTIRLEVEVEGAELRVSIADQGIGIPREHLEHIFQRFYRLPREEAEGEEEGSGLGLAVARATIEAHGGRIWADSPGPGQGATFSFTLPLQTTGELPAVMATAEAAPALAAGSASTSAAVTLRRERLASVLLAEQDARIARYLRAHLEEQGCQVQVASHSAQFFRLLDLQVPDLILLANLADITALELLRRLREFSEIPVIALCPAGHDEEGVRLLDAGADDLVYKPFNLRELLARVRCRLRRRGPEGAEQKHQPVFRTGDLVIDYAQHQVFVAGQPVQLSRTEYRLLTTLAQHVGMVMTHELLLEKVWGPEYNREIDFVWVYISRLRRKIEPDPRHPRYILTVPDVGYKLARLPY</sequence>
<dbReference type="CDD" id="cd00383">
    <property type="entry name" value="trans_reg_C"/>
    <property type="match status" value="1"/>
</dbReference>